<feature type="region of interest" description="Disordered" evidence="2">
    <location>
        <begin position="272"/>
        <end position="291"/>
    </location>
</feature>
<evidence type="ECO:0000256" key="1">
    <source>
        <dbReference type="SAM" id="Coils"/>
    </source>
</evidence>
<dbReference type="Proteomes" id="UP000515125">
    <property type="component" value="Unplaced"/>
</dbReference>
<dbReference type="GeneID" id="34620861"/>
<proteinExistence type="predicted"/>
<organism evidence="3 4">
    <name type="scientific">Cyclospora cayetanensis</name>
    <dbReference type="NCBI Taxonomy" id="88456"/>
    <lineage>
        <taxon>Eukaryota</taxon>
        <taxon>Sar</taxon>
        <taxon>Alveolata</taxon>
        <taxon>Apicomplexa</taxon>
        <taxon>Conoidasida</taxon>
        <taxon>Coccidia</taxon>
        <taxon>Eucoccidiorida</taxon>
        <taxon>Eimeriorina</taxon>
        <taxon>Eimeriidae</taxon>
        <taxon>Cyclospora</taxon>
    </lineage>
</organism>
<feature type="region of interest" description="Disordered" evidence="2">
    <location>
        <begin position="349"/>
        <end position="373"/>
    </location>
</feature>
<dbReference type="OrthoDB" id="354818at2759"/>
<keyword evidence="1" id="KW-0175">Coiled coil</keyword>
<feature type="region of interest" description="Disordered" evidence="2">
    <location>
        <begin position="903"/>
        <end position="958"/>
    </location>
</feature>
<evidence type="ECO:0000313" key="3">
    <source>
        <dbReference type="Proteomes" id="UP000515125"/>
    </source>
</evidence>
<name>A0A6P6RXD0_9EIME</name>
<keyword evidence="3" id="KW-1185">Reference proteome</keyword>
<gene>
    <name evidence="4" type="primary">LOC34620861</name>
</gene>
<reference evidence="4" key="1">
    <citation type="submission" date="2025-08" db="UniProtKB">
        <authorList>
            <consortium name="RefSeq"/>
        </authorList>
    </citation>
    <scope>IDENTIFICATION</scope>
</reference>
<feature type="compositionally biased region" description="Basic and acidic residues" evidence="2">
    <location>
        <begin position="610"/>
        <end position="630"/>
    </location>
</feature>
<protein>
    <submittedName>
        <fullName evidence="4">Uncharacterized protein LOC34620861</fullName>
    </submittedName>
</protein>
<dbReference type="RefSeq" id="XP_026192556.1">
    <property type="nucleotide sequence ID" value="XM_026336771.1"/>
</dbReference>
<feature type="coiled-coil region" evidence="1">
    <location>
        <begin position="964"/>
        <end position="995"/>
    </location>
</feature>
<sequence length="1006" mass="107498">MDGLSPRQGSAEFVELPDNTPDVGETAGDARLPPTPWDGRLTASVESFPASVSGGIFFSDSHSIWRARTHKTPASTSPSCSELPPALHDEALAGGTAVSHVPAPAATVLALPRDDRDPPSTRPCGGRGEPRNHRKSATQGLLQRLLLDVPLGPGGEQDEEAPPQQARHPQSCPDLQGLQGPPGSTKRLLEELMQKVPWTSRGREGCLCNKTRAGTLLTLGCSKATSCLIPRSSLNLTLPGRGGQPLFTEEPLQCSSPPDEATIPRCTSSPAAARGFRRPCAPSASSSTRGVLRGGVPLKAWEEEPKGGQQEVAGTERGLLDEQAHRGVAFEGQPKCRGLSALLQGGAEVPEQTDPHATEATSGKATAETGVPSNRGDASLLAEGGNPHGLDWCNSGVIAGLSTRAAKLLGQTPSCQAAVTSRAALLEALQKYPGDCPEATRKAAEFLAEIAVLPSDESRGAPSRRLECTEPTAPPDPAQIATLFDFLGADVEHCLREGPSQVLGAALAAQDALALEYQSLLDKLPSVESPEGLSHDMPSTTVHSTSEIYAQALKKACHSALQRALKASRATAALQLADEERIRLLCRYEEQMQRPLRTEAETPHCSLLSHDADTPPKETLRSRFTRDRKASSNRPPATMVVEPTRPMENGQSSCPSRRDLLSCSSRPNPVQKTPSAPEFLLPSDDACRIRDRVASPSCLENATQEAAALKASRRSRLSGETHQKSNEAEGPQATFSQLQLTGDAVEDFEANLQLVSAFLNEFSTWEFRSPTGGDPEKRFLEELQQEFASITQGKYPTGKPFGKKSKWARCMCSGGAEVSLQTFLSQQRHAALQSLPKDRSSPEQIRALLQTVAQQAAARLPPVETLLQKQSRAATGSFLTLSSSSGACVAQVTTRVDLLLRQPPRNVDNAGPCENSQVGSWSEDAKNSPSSNTCEAKPSVHLGHSWSSPAERSVSPESAVIPTLEKLEALVDAKLEELKKSCADYLREAAQTLEDVMQVNVVRLPQ</sequence>
<feature type="region of interest" description="Disordered" evidence="2">
    <location>
        <begin position="107"/>
        <end position="184"/>
    </location>
</feature>
<accession>A0A6P6RXD0</accession>
<dbReference type="AlphaFoldDB" id="A0A6P6RXD0"/>
<feature type="region of interest" description="Disordered" evidence="2">
    <location>
        <begin position="711"/>
        <end position="732"/>
    </location>
</feature>
<evidence type="ECO:0000256" key="2">
    <source>
        <dbReference type="SAM" id="MobiDB-lite"/>
    </source>
</evidence>
<feature type="compositionally biased region" description="Basic and acidic residues" evidence="2">
    <location>
        <begin position="717"/>
        <end position="727"/>
    </location>
</feature>
<feature type="region of interest" description="Disordered" evidence="2">
    <location>
        <begin position="597"/>
        <end position="679"/>
    </location>
</feature>
<evidence type="ECO:0000313" key="4">
    <source>
        <dbReference type="RefSeq" id="XP_026192556.1"/>
    </source>
</evidence>
<feature type="compositionally biased region" description="Polar residues" evidence="2">
    <location>
        <begin position="662"/>
        <end position="674"/>
    </location>
</feature>
<feature type="region of interest" description="Disordered" evidence="2">
    <location>
        <begin position="1"/>
        <end position="38"/>
    </location>
</feature>